<accession>A0AA36N7K9</accession>
<proteinExistence type="inferred from homology"/>
<dbReference type="Pfam" id="PF22725">
    <property type="entry name" value="GFO_IDH_MocA_C3"/>
    <property type="match status" value="1"/>
</dbReference>
<protein>
    <recommendedName>
        <fullName evidence="2">GFO/IDH/MocA-like oxidoreductase domain-containing protein</fullName>
    </recommendedName>
</protein>
<dbReference type="Gene3D" id="3.30.360.10">
    <property type="entry name" value="Dihydrodipicolinate Reductase, domain 2"/>
    <property type="match status" value="1"/>
</dbReference>
<evidence type="ECO:0000313" key="4">
    <source>
        <dbReference type="Proteomes" id="UP001178507"/>
    </source>
</evidence>
<dbReference type="PANTHER" id="PTHR43377">
    <property type="entry name" value="BILIVERDIN REDUCTASE A"/>
    <property type="match status" value="1"/>
</dbReference>
<evidence type="ECO:0000256" key="1">
    <source>
        <dbReference type="ARBA" id="ARBA00010928"/>
    </source>
</evidence>
<dbReference type="PANTHER" id="PTHR43377:SF1">
    <property type="entry name" value="BILIVERDIN REDUCTASE A"/>
    <property type="match status" value="1"/>
</dbReference>
<sequence>SMLREREFFEDEKNRLWVSASEGSEHGNGFAWGQSCHTLAWVYWVAGLSPESVFCKMVRSKSTGADIFTSAIIQCTNGATITCEGLAGLPGGNAVAGAQKGKQIENKIFGSKGCLQYSGDDALEGSGRLEILLQKQGYPAEDAVSGCVLLVRLDAAHPWFCSQRRDRLVS</sequence>
<dbReference type="Proteomes" id="UP001178507">
    <property type="component" value="Unassembled WGS sequence"/>
</dbReference>
<feature type="non-terminal residue" evidence="3">
    <location>
        <position position="1"/>
    </location>
</feature>
<feature type="domain" description="GFO/IDH/MocA-like oxidoreductase" evidence="2">
    <location>
        <begin position="25"/>
        <end position="115"/>
    </location>
</feature>
<organism evidence="3 4">
    <name type="scientific">Effrenium voratum</name>
    <dbReference type="NCBI Taxonomy" id="2562239"/>
    <lineage>
        <taxon>Eukaryota</taxon>
        <taxon>Sar</taxon>
        <taxon>Alveolata</taxon>
        <taxon>Dinophyceae</taxon>
        <taxon>Suessiales</taxon>
        <taxon>Symbiodiniaceae</taxon>
        <taxon>Effrenium</taxon>
    </lineage>
</organism>
<comment type="similarity">
    <text evidence="1">Belongs to the Gfo/Idh/MocA family.</text>
</comment>
<evidence type="ECO:0000313" key="3">
    <source>
        <dbReference type="EMBL" id="CAJ1397162.1"/>
    </source>
</evidence>
<dbReference type="InterPro" id="IPR055170">
    <property type="entry name" value="GFO_IDH_MocA-like_dom"/>
</dbReference>
<gene>
    <name evidence="3" type="ORF">EVOR1521_LOCUS21232</name>
</gene>
<reference evidence="3" key="1">
    <citation type="submission" date="2023-08" db="EMBL/GenBank/DDBJ databases">
        <authorList>
            <person name="Chen Y."/>
            <person name="Shah S."/>
            <person name="Dougan E. K."/>
            <person name="Thang M."/>
            <person name="Chan C."/>
        </authorList>
    </citation>
    <scope>NUCLEOTIDE SEQUENCE</scope>
</reference>
<dbReference type="EMBL" id="CAUJNA010003257">
    <property type="protein sequence ID" value="CAJ1397162.1"/>
    <property type="molecule type" value="Genomic_DNA"/>
</dbReference>
<name>A0AA36N7K9_9DINO</name>
<dbReference type="AlphaFoldDB" id="A0AA36N7K9"/>
<keyword evidence="4" id="KW-1185">Reference proteome</keyword>
<comment type="caution">
    <text evidence="3">The sequence shown here is derived from an EMBL/GenBank/DDBJ whole genome shotgun (WGS) entry which is preliminary data.</text>
</comment>
<dbReference type="InterPro" id="IPR051450">
    <property type="entry name" value="Gfo/Idh/MocA_Oxidoreductases"/>
</dbReference>
<dbReference type="SUPFAM" id="SSF55347">
    <property type="entry name" value="Glyceraldehyde-3-phosphate dehydrogenase-like, C-terminal domain"/>
    <property type="match status" value="1"/>
</dbReference>
<evidence type="ECO:0000259" key="2">
    <source>
        <dbReference type="Pfam" id="PF22725"/>
    </source>
</evidence>